<dbReference type="RefSeq" id="WP_149789349.1">
    <property type="nucleotide sequence ID" value="NZ_FNIO01000009.1"/>
</dbReference>
<gene>
    <name evidence="3" type="ORF">SAMN05444142_10939</name>
</gene>
<dbReference type="InterPro" id="IPR000868">
    <property type="entry name" value="Isochorismatase-like_dom"/>
</dbReference>
<evidence type="ECO:0000256" key="1">
    <source>
        <dbReference type="ARBA" id="ARBA00022801"/>
    </source>
</evidence>
<dbReference type="SUPFAM" id="SSF52499">
    <property type="entry name" value="Isochorismatase-like hydrolases"/>
    <property type="match status" value="1"/>
</dbReference>
<keyword evidence="1 3" id="KW-0378">Hydrolase</keyword>
<dbReference type="GO" id="GO:0016787">
    <property type="term" value="F:hydrolase activity"/>
    <property type="evidence" value="ECO:0007669"/>
    <property type="project" value="UniProtKB-KW"/>
</dbReference>
<proteinExistence type="predicted"/>
<dbReference type="PANTHER" id="PTHR43540:SF6">
    <property type="entry name" value="ISOCHORISMATASE-LIKE DOMAIN-CONTAINING PROTEIN"/>
    <property type="match status" value="1"/>
</dbReference>
<sequence length="217" mass="24108">MDVFSAKRSESNAWTLVPDRTAVLVVDMIRDFCDEDGLMPLPGAERLYPVQNAITDAARARNAMVGWVVDCHRPGVRQDREFLKRTPHCIEGTQGVEVMPQLERDAGDFLFVKRRYSAFFGTDLDLTLRDNQIDTLIVFGVVTNICVRSTVHDAFFNGYRVVVPHDACAATGPREQDSSLYDIATHFGVVTDSARTIAALKGQGTLENLPEFETAPT</sequence>
<feature type="domain" description="Isochorismatase-like" evidence="2">
    <location>
        <begin position="21"/>
        <end position="194"/>
    </location>
</feature>
<reference evidence="3 4" key="1">
    <citation type="submission" date="2016-11" db="EMBL/GenBank/DDBJ databases">
        <authorList>
            <person name="Varghese N."/>
            <person name="Submissions S."/>
        </authorList>
    </citation>
    <scope>NUCLEOTIDE SEQUENCE [LARGE SCALE GENOMIC DNA]</scope>
    <source>
        <strain evidence="3 4">DSM 29620</strain>
    </source>
</reference>
<evidence type="ECO:0000313" key="3">
    <source>
        <dbReference type="EMBL" id="SHK77443.1"/>
    </source>
</evidence>
<organism evidence="3 4">
    <name type="scientific">Lutimaribacter pacificus</name>
    <dbReference type="NCBI Taxonomy" id="391948"/>
    <lineage>
        <taxon>Bacteria</taxon>
        <taxon>Pseudomonadati</taxon>
        <taxon>Pseudomonadota</taxon>
        <taxon>Alphaproteobacteria</taxon>
        <taxon>Rhodobacterales</taxon>
        <taxon>Roseobacteraceae</taxon>
        <taxon>Lutimaribacter</taxon>
    </lineage>
</organism>
<evidence type="ECO:0000259" key="2">
    <source>
        <dbReference type="Pfam" id="PF00857"/>
    </source>
</evidence>
<name>A0A1H0M3U1_9RHOB</name>
<accession>A0A1H0M3U1</accession>
<keyword evidence="4" id="KW-1185">Reference proteome</keyword>
<dbReference type="InterPro" id="IPR050272">
    <property type="entry name" value="Isochorismatase-like_hydrls"/>
</dbReference>
<dbReference type="Proteomes" id="UP000324252">
    <property type="component" value="Unassembled WGS sequence"/>
</dbReference>
<dbReference type="CDD" id="cd00431">
    <property type="entry name" value="cysteine_hydrolases"/>
    <property type="match status" value="1"/>
</dbReference>
<dbReference type="EMBL" id="FQZZ01000009">
    <property type="protein sequence ID" value="SHK77443.1"/>
    <property type="molecule type" value="Genomic_DNA"/>
</dbReference>
<dbReference type="Pfam" id="PF00857">
    <property type="entry name" value="Isochorismatase"/>
    <property type="match status" value="1"/>
</dbReference>
<evidence type="ECO:0000313" key="4">
    <source>
        <dbReference type="Proteomes" id="UP000324252"/>
    </source>
</evidence>
<dbReference type="InterPro" id="IPR036380">
    <property type="entry name" value="Isochorismatase-like_sf"/>
</dbReference>
<dbReference type="AlphaFoldDB" id="A0A1H0M3U1"/>
<protein>
    <submittedName>
        <fullName evidence="3">Ureidoacrylate peracid hydrolase</fullName>
    </submittedName>
</protein>
<dbReference type="OrthoDB" id="7500697at2"/>
<dbReference type="Gene3D" id="3.40.50.850">
    <property type="entry name" value="Isochorismatase-like"/>
    <property type="match status" value="1"/>
</dbReference>
<dbReference type="PANTHER" id="PTHR43540">
    <property type="entry name" value="PEROXYUREIDOACRYLATE/UREIDOACRYLATE AMIDOHYDROLASE-RELATED"/>
    <property type="match status" value="1"/>
</dbReference>